<evidence type="ECO:0000256" key="1">
    <source>
        <dbReference type="ARBA" id="ARBA00000757"/>
    </source>
</evidence>
<dbReference type="PROSITE" id="PS00966">
    <property type="entry name" value="PMI_I_2"/>
    <property type="match status" value="1"/>
</dbReference>
<dbReference type="PRINTS" id="PR00714">
    <property type="entry name" value="MAN6PISMRASE"/>
</dbReference>
<evidence type="ECO:0000256" key="5">
    <source>
        <dbReference type="ARBA" id="ARBA00011956"/>
    </source>
</evidence>
<comment type="similarity">
    <text evidence="4">Belongs to the mannose-6-phosphate isomerase type 1 family.</text>
</comment>
<evidence type="ECO:0000256" key="6">
    <source>
        <dbReference type="ARBA" id="ARBA00022723"/>
    </source>
</evidence>
<dbReference type="GO" id="GO:0005829">
    <property type="term" value="C:cytosol"/>
    <property type="evidence" value="ECO:0007669"/>
    <property type="project" value="TreeGrafter"/>
</dbReference>
<evidence type="ECO:0000256" key="8">
    <source>
        <dbReference type="ARBA" id="ARBA00023235"/>
    </source>
</evidence>
<gene>
    <name evidence="11" type="ORF">RJ639_030999</name>
</gene>
<comment type="catalytic activity">
    <reaction evidence="1">
        <text>D-mannose 6-phosphate = D-fructose 6-phosphate</text>
        <dbReference type="Rhea" id="RHEA:12356"/>
        <dbReference type="ChEBI" id="CHEBI:58735"/>
        <dbReference type="ChEBI" id="CHEBI:61527"/>
        <dbReference type="EC" id="5.3.1.8"/>
    </reaction>
</comment>
<dbReference type="Gene3D" id="2.60.120.10">
    <property type="entry name" value="Jelly Rolls"/>
    <property type="match status" value="2"/>
</dbReference>
<dbReference type="GO" id="GO:0005975">
    <property type="term" value="P:carbohydrate metabolic process"/>
    <property type="evidence" value="ECO:0007669"/>
    <property type="project" value="InterPro"/>
</dbReference>
<accession>A0AA88WYF1</accession>
<keyword evidence="7" id="KW-0862">Zinc</keyword>
<comment type="cofactor">
    <cofactor evidence="2">
        <name>Zn(2+)</name>
        <dbReference type="ChEBI" id="CHEBI:29105"/>
    </cofactor>
</comment>
<evidence type="ECO:0000259" key="9">
    <source>
        <dbReference type="Pfam" id="PF20511"/>
    </source>
</evidence>
<dbReference type="InterPro" id="IPR046458">
    <property type="entry name" value="PMI_typeI_hel"/>
</dbReference>
<dbReference type="InterPro" id="IPR018050">
    <property type="entry name" value="Pmannose_isomerase-type1_CS"/>
</dbReference>
<sequence length="488" mass="54523">MEVGGGLGKKERRLVRLRCSVKNYDWGRMGSESRVARMHSLNSGLGVVDDKPYAEFWMGTHESGPSFLVRSAENGAVTGLESGSVSLNSWIAQNPEVLGDKVVKKWGRNLPFLFKVLSVAKGLSIQAHPDKELAEVLHKLQPNVYKDDNHKPEMVLALTEFEALCGFIRLEELKVVLQNVPEILEVIGSAYANQVLHFNEQDGEEKAKAVLRSIFTQLMSASNSREVISKVLSKLISRLTMEKKVRELTDKEELVLRLEKQYPDDVGVIAAFLFNHVKLDAGEALYLGANELHAYIYGECVECMATSDNVVRAGLTPKNRDVKILCSMLTYKQGFPEILKGVPLNPYISRYTPPFDEFEVDRCILQLGASVVFPAVPGPSIFVVMMGQGRMQTSSHEDLVTEGDVLFAPASAEISVTSTASELQLYRAGVNTRSVYQCFLVIDDLITLKIAIRFRKSLYKIFIELQYHSRSSITGLETMFKLKAYKTK</sequence>
<evidence type="ECO:0000313" key="11">
    <source>
        <dbReference type="EMBL" id="KAK3036558.1"/>
    </source>
</evidence>
<proteinExistence type="inferred from homology"/>
<dbReference type="FunFam" id="1.10.441.10:FF:000001">
    <property type="entry name" value="Mannose-6-phosphate isomerase"/>
    <property type="match status" value="1"/>
</dbReference>
<dbReference type="EC" id="5.3.1.8" evidence="5"/>
<dbReference type="InterPro" id="IPR014710">
    <property type="entry name" value="RmlC-like_jellyroll"/>
</dbReference>
<dbReference type="Proteomes" id="UP001188597">
    <property type="component" value="Unassembled WGS sequence"/>
</dbReference>
<comment type="caution">
    <text evidence="11">The sequence shown here is derived from an EMBL/GenBank/DDBJ whole genome shotgun (WGS) entry which is preliminary data.</text>
</comment>
<dbReference type="PANTHER" id="PTHR10309">
    <property type="entry name" value="MANNOSE-6-PHOSPHATE ISOMERASE"/>
    <property type="match status" value="1"/>
</dbReference>
<dbReference type="Gene3D" id="1.10.441.10">
    <property type="entry name" value="Phosphomannose Isomerase, domain 2"/>
    <property type="match status" value="1"/>
</dbReference>
<dbReference type="PANTHER" id="PTHR10309:SF0">
    <property type="entry name" value="MANNOSE-6-PHOSPHATE ISOMERASE"/>
    <property type="match status" value="1"/>
</dbReference>
<dbReference type="GO" id="GO:0004476">
    <property type="term" value="F:mannose-6-phosphate isomerase activity"/>
    <property type="evidence" value="ECO:0007669"/>
    <property type="project" value="UniProtKB-EC"/>
</dbReference>
<dbReference type="PROSITE" id="PS00965">
    <property type="entry name" value="PMI_I_1"/>
    <property type="match status" value="1"/>
</dbReference>
<dbReference type="CDD" id="cd07011">
    <property type="entry name" value="cupin_PMI_type_I_N"/>
    <property type="match status" value="1"/>
</dbReference>
<feature type="domain" description="Phosphomannose isomerase type I catalytic" evidence="9">
    <location>
        <begin position="14"/>
        <end position="167"/>
    </location>
</feature>
<evidence type="ECO:0000256" key="7">
    <source>
        <dbReference type="ARBA" id="ARBA00022833"/>
    </source>
</evidence>
<dbReference type="FunFam" id="2.60.120.10:FF:000044">
    <property type="entry name" value="Mannose-6-phosphate isomerase"/>
    <property type="match status" value="1"/>
</dbReference>
<keyword evidence="6" id="KW-0479">Metal-binding</keyword>
<comment type="pathway">
    <text evidence="3">Nucleotide-sugar biosynthesis; GDP-alpha-D-mannose biosynthesis; alpha-D-mannose 1-phosphate from D-fructose 6-phosphate: step 1/2.</text>
</comment>
<evidence type="ECO:0000313" key="12">
    <source>
        <dbReference type="Proteomes" id="UP001188597"/>
    </source>
</evidence>
<dbReference type="GO" id="GO:0010043">
    <property type="term" value="P:response to zinc ion"/>
    <property type="evidence" value="ECO:0007669"/>
    <property type="project" value="UniProtKB-ARBA"/>
</dbReference>
<keyword evidence="12" id="KW-1185">Reference proteome</keyword>
<dbReference type="InterPro" id="IPR011051">
    <property type="entry name" value="RmlC_Cupin_sf"/>
</dbReference>
<name>A0AA88WYF1_9ASTE</name>
<dbReference type="SUPFAM" id="SSF51182">
    <property type="entry name" value="RmlC-like cupins"/>
    <property type="match status" value="1"/>
</dbReference>
<dbReference type="NCBIfam" id="TIGR00218">
    <property type="entry name" value="manA"/>
    <property type="match status" value="1"/>
</dbReference>
<evidence type="ECO:0000259" key="10">
    <source>
        <dbReference type="Pfam" id="PF20512"/>
    </source>
</evidence>
<dbReference type="AlphaFoldDB" id="A0AA88WYF1"/>
<dbReference type="GO" id="GO:0046686">
    <property type="term" value="P:response to cadmium ion"/>
    <property type="evidence" value="ECO:0007669"/>
    <property type="project" value="UniProtKB-ARBA"/>
</dbReference>
<dbReference type="EMBL" id="JAVXUP010000145">
    <property type="protein sequence ID" value="KAK3036558.1"/>
    <property type="molecule type" value="Genomic_DNA"/>
</dbReference>
<evidence type="ECO:0000256" key="4">
    <source>
        <dbReference type="ARBA" id="ARBA00010772"/>
    </source>
</evidence>
<dbReference type="Pfam" id="PF20511">
    <property type="entry name" value="PMI_typeI_cat"/>
    <property type="match status" value="1"/>
</dbReference>
<keyword evidence="8" id="KW-0413">Isomerase</keyword>
<dbReference type="GO" id="GO:0009416">
    <property type="term" value="P:response to light stimulus"/>
    <property type="evidence" value="ECO:0007669"/>
    <property type="project" value="UniProtKB-ARBA"/>
</dbReference>
<dbReference type="InterPro" id="IPR016305">
    <property type="entry name" value="Mannose-6-P_Isomerase"/>
</dbReference>
<dbReference type="InterPro" id="IPR046457">
    <property type="entry name" value="PMI_typeI_cat"/>
</dbReference>
<dbReference type="GO" id="GO:0009298">
    <property type="term" value="P:GDP-mannose biosynthetic process"/>
    <property type="evidence" value="ECO:0007669"/>
    <property type="project" value="InterPro"/>
</dbReference>
<evidence type="ECO:0000256" key="2">
    <source>
        <dbReference type="ARBA" id="ARBA00001947"/>
    </source>
</evidence>
<evidence type="ECO:0000256" key="3">
    <source>
        <dbReference type="ARBA" id="ARBA00004666"/>
    </source>
</evidence>
<protein>
    <recommendedName>
        <fullName evidence="5">mannose-6-phosphate isomerase</fullName>
        <ecNumber evidence="5">5.3.1.8</ecNumber>
    </recommendedName>
</protein>
<reference evidence="11" key="1">
    <citation type="submission" date="2022-12" db="EMBL/GenBank/DDBJ databases">
        <title>Draft genome assemblies for two species of Escallonia (Escalloniales).</title>
        <authorList>
            <person name="Chanderbali A."/>
            <person name="Dervinis C."/>
            <person name="Anghel I."/>
            <person name="Soltis D."/>
            <person name="Soltis P."/>
            <person name="Zapata F."/>
        </authorList>
    </citation>
    <scope>NUCLEOTIDE SEQUENCE</scope>
    <source>
        <strain evidence="11">UCBG64.0493</strain>
        <tissue evidence="11">Leaf</tissue>
    </source>
</reference>
<dbReference type="GO" id="GO:0008270">
    <property type="term" value="F:zinc ion binding"/>
    <property type="evidence" value="ECO:0007669"/>
    <property type="project" value="InterPro"/>
</dbReference>
<dbReference type="Pfam" id="PF20512">
    <property type="entry name" value="PMI_typeI_hel"/>
    <property type="match status" value="1"/>
</dbReference>
<dbReference type="InterPro" id="IPR001250">
    <property type="entry name" value="Man6P_Isoase-1"/>
</dbReference>
<organism evidence="11 12">
    <name type="scientific">Escallonia herrerae</name>
    <dbReference type="NCBI Taxonomy" id="1293975"/>
    <lineage>
        <taxon>Eukaryota</taxon>
        <taxon>Viridiplantae</taxon>
        <taxon>Streptophyta</taxon>
        <taxon>Embryophyta</taxon>
        <taxon>Tracheophyta</taxon>
        <taxon>Spermatophyta</taxon>
        <taxon>Magnoliopsida</taxon>
        <taxon>eudicotyledons</taxon>
        <taxon>Gunneridae</taxon>
        <taxon>Pentapetalae</taxon>
        <taxon>asterids</taxon>
        <taxon>campanulids</taxon>
        <taxon>Escalloniales</taxon>
        <taxon>Escalloniaceae</taxon>
        <taxon>Escallonia</taxon>
    </lineage>
</organism>
<dbReference type="GO" id="GO:0033591">
    <property type="term" value="P:response to L-ascorbic acid"/>
    <property type="evidence" value="ECO:0007669"/>
    <property type="project" value="UniProtKB-ARBA"/>
</dbReference>
<feature type="domain" description="Phosphomannose isomerase type I helical insertion" evidence="10">
    <location>
        <begin position="200"/>
        <end position="273"/>
    </location>
</feature>